<evidence type="ECO:0000259" key="1">
    <source>
        <dbReference type="Pfam" id="PF01494"/>
    </source>
</evidence>
<dbReference type="KEGG" id="vff:VITFI_CDS3205"/>
<keyword evidence="3" id="KW-1185">Reference proteome</keyword>
<organism evidence="2 3">
    <name type="scientific">Vitreoscilla filiformis</name>
    <dbReference type="NCBI Taxonomy" id="63"/>
    <lineage>
        <taxon>Bacteria</taxon>
        <taxon>Pseudomonadati</taxon>
        <taxon>Pseudomonadota</taxon>
        <taxon>Betaproteobacteria</taxon>
        <taxon>Neisseriales</taxon>
        <taxon>Neisseriaceae</taxon>
        <taxon>Vitreoscilla</taxon>
    </lineage>
</organism>
<dbReference type="PROSITE" id="PS01304">
    <property type="entry name" value="UBIH"/>
    <property type="match status" value="1"/>
</dbReference>
<evidence type="ECO:0000313" key="2">
    <source>
        <dbReference type="EMBL" id="ASM78982.1"/>
    </source>
</evidence>
<dbReference type="InterPro" id="IPR036188">
    <property type="entry name" value="FAD/NAD-bd_sf"/>
</dbReference>
<name>A0A221KIW5_VITFI</name>
<sequence>MSTPLDARILGTGIVSRCMALALAHQGLQVGLQARRPAAAALLAGPDTPDVRTYALNPASVALLTRLRAWDALPPDARTAVLDMHIQGDAQGTLQFSAWEQAVEALAWIVDAAELETTLEAAVRYNPRISVSAEPGPAALTLIAEGKLSEERAKLGVTFERHAYGHSAVAARLVADRPHQGLARQWFRAPDIFALLPFDRPQAQVSYGLVWSLPEAQALAWRDAPVDEFEQALNEVTGGAAGTLRLASERAVWPLAIAHASSVCGAGWALLGDAAHLVHPLAGQGLNLGLADVIALDEVVAQRESWRSLGDEALLRRYARRRTFGTWAMGQATDGLWQLFSCQAPALRELRNRGMGLVDRLAPLKRWLVSRALDV</sequence>
<dbReference type="Pfam" id="PF01494">
    <property type="entry name" value="FAD_binding_3"/>
    <property type="match status" value="1"/>
</dbReference>
<dbReference type="Gene3D" id="3.50.50.60">
    <property type="entry name" value="FAD/NAD(P)-binding domain"/>
    <property type="match status" value="2"/>
</dbReference>
<dbReference type="GO" id="GO:0008681">
    <property type="term" value="F:2-octaprenyl-6-methoxyphenol hydroxylase activity"/>
    <property type="evidence" value="ECO:0007669"/>
    <property type="project" value="TreeGrafter"/>
</dbReference>
<dbReference type="PRINTS" id="PR00420">
    <property type="entry name" value="RNGMNOXGNASE"/>
</dbReference>
<dbReference type="EMBL" id="CP022423">
    <property type="protein sequence ID" value="ASM78982.1"/>
    <property type="molecule type" value="Genomic_DNA"/>
</dbReference>
<dbReference type="Proteomes" id="UP000199729">
    <property type="component" value="Chromosome"/>
</dbReference>
<accession>A0A221KIW5</accession>
<dbReference type="AlphaFoldDB" id="A0A221KIW5"/>
<gene>
    <name evidence="2" type="ORF">VITFI_CDS3205</name>
</gene>
<dbReference type="SUPFAM" id="SSF51905">
    <property type="entry name" value="FAD/NAD(P)-binding domain"/>
    <property type="match status" value="1"/>
</dbReference>
<dbReference type="PANTHER" id="PTHR43876">
    <property type="entry name" value="UBIQUINONE BIOSYNTHESIS MONOOXYGENASE COQ6, MITOCHONDRIAL"/>
    <property type="match status" value="1"/>
</dbReference>
<proteinExistence type="predicted"/>
<protein>
    <submittedName>
        <fullName evidence="2">2-octaprenyl-3-methyl-6-methoxy-1,4-benzoquinol hydroxylase</fullName>
    </submittedName>
</protein>
<dbReference type="InterPro" id="IPR002938">
    <property type="entry name" value="FAD-bd"/>
</dbReference>
<dbReference type="PANTHER" id="PTHR43876:SF7">
    <property type="entry name" value="UBIQUINONE BIOSYNTHESIS MONOOXYGENASE COQ6, MITOCHONDRIAL"/>
    <property type="match status" value="1"/>
</dbReference>
<dbReference type="RefSeq" id="WP_198301537.1">
    <property type="nucleotide sequence ID" value="NZ_CP022423.1"/>
</dbReference>
<reference evidence="2 3" key="1">
    <citation type="submission" date="2017-07" db="EMBL/GenBank/DDBJ databases">
        <title>Complete Genome Sequence of the cosmetic ferment Vitreoscilla filiformis (ATCC15551).</title>
        <authorList>
            <person name="Contreras S."/>
            <person name="Sagory-Zalkind P."/>
            <person name="Blanquart H."/>
            <person name="Iltis A."/>
            <person name="Morand S.C."/>
        </authorList>
    </citation>
    <scope>NUCLEOTIDE SEQUENCE [LARGE SCALE GENOMIC DNA]</scope>
    <source>
        <strain evidence="2 3">ATCC 15551</strain>
    </source>
</reference>
<evidence type="ECO:0000313" key="3">
    <source>
        <dbReference type="Proteomes" id="UP000199729"/>
    </source>
</evidence>
<feature type="domain" description="FAD-binding" evidence="1">
    <location>
        <begin position="144"/>
        <end position="329"/>
    </location>
</feature>
<dbReference type="InterPro" id="IPR051205">
    <property type="entry name" value="UbiH/COQ6_monooxygenase"/>
</dbReference>
<dbReference type="InterPro" id="IPR018168">
    <property type="entry name" value="Ubi_Hdrlase_CS"/>
</dbReference>
<dbReference type="Gene3D" id="3.30.9.10">
    <property type="entry name" value="D-Amino Acid Oxidase, subunit A, domain 2"/>
    <property type="match status" value="1"/>
</dbReference>
<dbReference type="GO" id="GO:0071949">
    <property type="term" value="F:FAD binding"/>
    <property type="evidence" value="ECO:0007669"/>
    <property type="project" value="InterPro"/>
</dbReference>